<sequence length="298" mass="32059">MRSYLLLLAIGLLWGSQFIFMHQAVAEMPPILVAAGRALCGSLTLGLLCLFMRLKSEHTPWRTYMLIALLDATIPFIMVAWGQQYVDSAIAAVVMGCIPFVTILMAPLFISGEKITKSGLLSVVVGFIGVLVLFWPKLSGGMNAGLIGAVAILLGASCFAIGLLMIKRFAKDHPVVVARNILISSAIQLLIAAPFLIDLDSLTLPSQQATIAVVVLGIFCTGLVYFLYMALIQKAGPTFASFSNYLVPLFGVVLGALFLGEQIHSTTGVALILILGSVAMNQWAQQRRNRRESLCQAS</sequence>
<comment type="subcellular location">
    <subcellularLocation>
        <location evidence="1">Membrane</location>
        <topology evidence="1">Multi-pass membrane protein</topology>
    </subcellularLocation>
</comment>
<feature type="domain" description="EamA" evidence="7">
    <location>
        <begin position="3"/>
        <end position="134"/>
    </location>
</feature>
<keyword evidence="4 6" id="KW-1133">Transmembrane helix</keyword>
<feature type="transmembrane region" description="Helical" evidence="6">
    <location>
        <begin position="266"/>
        <end position="284"/>
    </location>
</feature>
<feature type="transmembrane region" description="Helical" evidence="6">
    <location>
        <begin position="242"/>
        <end position="260"/>
    </location>
</feature>
<dbReference type="EMBL" id="AQGQ01000155">
    <property type="protein sequence ID" value="EOD53895.1"/>
    <property type="molecule type" value="Genomic_DNA"/>
</dbReference>
<dbReference type="PANTHER" id="PTHR32322:SF2">
    <property type="entry name" value="EAMA DOMAIN-CONTAINING PROTEIN"/>
    <property type="match status" value="1"/>
</dbReference>
<feature type="domain" description="EamA" evidence="7">
    <location>
        <begin position="147"/>
        <end position="280"/>
    </location>
</feature>
<name>R1GQB4_9GAMM</name>
<feature type="transmembrane region" description="Helical" evidence="6">
    <location>
        <begin position="177"/>
        <end position="197"/>
    </location>
</feature>
<dbReference type="PANTHER" id="PTHR32322">
    <property type="entry name" value="INNER MEMBRANE TRANSPORTER"/>
    <property type="match status" value="1"/>
</dbReference>
<feature type="transmembrane region" description="Helical" evidence="6">
    <location>
        <begin position="64"/>
        <end position="83"/>
    </location>
</feature>
<evidence type="ECO:0000259" key="7">
    <source>
        <dbReference type="Pfam" id="PF00892"/>
    </source>
</evidence>
<feature type="transmembrane region" description="Helical" evidence="6">
    <location>
        <begin position="209"/>
        <end position="230"/>
    </location>
</feature>
<dbReference type="GO" id="GO:0016020">
    <property type="term" value="C:membrane"/>
    <property type="evidence" value="ECO:0007669"/>
    <property type="project" value="UniProtKB-SubCell"/>
</dbReference>
<keyword evidence="9" id="KW-1185">Reference proteome</keyword>
<evidence type="ECO:0000256" key="1">
    <source>
        <dbReference type="ARBA" id="ARBA00004141"/>
    </source>
</evidence>
<dbReference type="InterPro" id="IPR000620">
    <property type="entry name" value="EamA_dom"/>
</dbReference>
<evidence type="ECO:0000256" key="4">
    <source>
        <dbReference type="ARBA" id="ARBA00022989"/>
    </source>
</evidence>
<reference evidence="8 9" key="1">
    <citation type="journal article" date="2013" name="Genome Announc.">
        <title>Draft Genome Sequence of Aeromonas molluscorum Strain 848TT, Isolated from Bivalve Molluscs.</title>
        <authorList>
            <person name="Spataro N."/>
            <person name="Farfan M."/>
            <person name="Albarral V."/>
            <person name="Sanglas A."/>
            <person name="Loren J.G."/>
            <person name="Fuste M.C."/>
            <person name="Bosch E."/>
        </authorList>
    </citation>
    <scope>NUCLEOTIDE SEQUENCE [LARGE SCALE GENOMIC DNA]</scope>
    <source>
        <strain evidence="8 9">848</strain>
    </source>
</reference>
<proteinExistence type="inferred from homology"/>
<keyword evidence="3 6" id="KW-0812">Transmembrane</keyword>
<dbReference type="OrthoDB" id="9810556at2"/>
<evidence type="ECO:0000313" key="8">
    <source>
        <dbReference type="EMBL" id="EOD53895.1"/>
    </source>
</evidence>
<comment type="similarity">
    <text evidence="2">Belongs to the EamA transporter family.</text>
</comment>
<protein>
    <recommendedName>
        <fullName evidence="7">EamA domain-containing protein</fullName>
    </recommendedName>
</protein>
<organism evidence="8 9">
    <name type="scientific">Aeromonas molluscorum 848</name>
    <dbReference type="NCBI Taxonomy" id="1268236"/>
    <lineage>
        <taxon>Bacteria</taxon>
        <taxon>Pseudomonadati</taxon>
        <taxon>Pseudomonadota</taxon>
        <taxon>Gammaproteobacteria</taxon>
        <taxon>Aeromonadales</taxon>
        <taxon>Aeromonadaceae</taxon>
        <taxon>Aeromonas</taxon>
    </lineage>
</organism>
<dbReference type="PATRIC" id="fig|1268236.3.peg.3350"/>
<evidence type="ECO:0000256" key="2">
    <source>
        <dbReference type="ARBA" id="ARBA00007362"/>
    </source>
</evidence>
<evidence type="ECO:0000256" key="6">
    <source>
        <dbReference type="SAM" id="Phobius"/>
    </source>
</evidence>
<dbReference type="Proteomes" id="UP000013526">
    <property type="component" value="Unassembled WGS sequence"/>
</dbReference>
<dbReference type="SUPFAM" id="SSF103481">
    <property type="entry name" value="Multidrug resistance efflux transporter EmrE"/>
    <property type="match status" value="2"/>
</dbReference>
<dbReference type="Pfam" id="PF00892">
    <property type="entry name" value="EamA"/>
    <property type="match status" value="2"/>
</dbReference>
<evidence type="ECO:0000313" key="9">
    <source>
        <dbReference type="Proteomes" id="UP000013526"/>
    </source>
</evidence>
<evidence type="ECO:0000256" key="5">
    <source>
        <dbReference type="ARBA" id="ARBA00023136"/>
    </source>
</evidence>
<feature type="transmembrane region" description="Helical" evidence="6">
    <location>
        <begin position="119"/>
        <end position="138"/>
    </location>
</feature>
<accession>R1GQB4</accession>
<feature type="transmembrane region" description="Helical" evidence="6">
    <location>
        <begin position="31"/>
        <end position="52"/>
    </location>
</feature>
<evidence type="ECO:0000256" key="3">
    <source>
        <dbReference type="ARBA" id="ARBA00022692"/>
    </source>
</evidence>
<feature type="transmembrane region" description="Helical" evidence="6">
    <location>
        <begin position="144"/>
        <end position="165"/>
    </location>
</feature>
<dbReference type="InterPro" id="IPR037185">
    <property type="entry name" value="EmrE-like"/>
</dbReference>
<dbReference type="InterPro" id="IPR050638">
    <property type="entry name" value="AA-Vitamin_Transporters"/>
</dbReference>
<keyword evidence="5 6" id="KW-0472">Membrane</keyword>
<dbReference type="AlphaFoldDB" id="R1GQB4"/>
<gene>
    <name evidence="8" type="ORF">G113_17143</name>
</gene>
<feature type="transmembrane region" description="Helical" evidence="6">
    <location>
        <begin position="89"/>
        <end position="110"/>
    </location>
</feature>
<dbReference type="RefSeq" id="WP_005907396.1">
    <property type="nucleotide sequence ID" value="NZ_AQGQ01000155.1"/>
</dbReference>
<comment type="caution">
    <text evidence="8">The sequence shown here is derived from an EMBL/GenBank/DDBJ whole genome shotgun (WGS) entry which is preliminary data.</text>
</comment>